<keyword evidence="3 8" id="KW-0479">Metal-binding</keyword>
<evidence type="ECO:0000256" key="7">
    <source>
        <dbReference type="ARBA" id="ARBA00023145"/>
    </source>
</evidence>
<dbReference type="GO" id="GO:0006508">
    <property type="term" value="P:proteolysis"/>
    <property type="evidence" value="ECO:0007669"/>
    <property type="project" value="UniProtKB-KW"/>
</dbReference>
<feature type="domain" description="Peptidase S53" evidence="10">
    <location>
        <begin position="239"/>
        <end position="679"/>
    </location>
</feature>
<feature type="binding site" evidence="8">
    <location>
        <position position="657"/>
    </location>
    <ligand>
        <name>Ca(2+)</name>
        <dbReference type="ChEBI" id="CHEBI:29108"/>
    </ligand>
</feature>
<keyword evidence="7" id="KW-0865">Zymogen</keyword>
<evidence type="ECO:0000256" key="6">
    <source>
        <dbReference type="ARBA" id="ARBA00022837"/>
    </source>
</evidence>
<dbReference type="OrthoDB" id="409122at2759"/>
<keyword evidence="5 8" id="KW-0720">Serine protease</keyword>
<dbReference type="EMBL" id="KI964552">
    <property type="protein sequence ID" value="EUC37344.1"/>
    <property type="molecule type" value="Genomic_DNA"/>
</dbReference>
<dbReference type="SMART" id="SM00944">
    <property type="entry name" value="Pro-kuma_activ"/>
    <property type="match status" value="1"/>
</dbReference>
<feature type="active site" description="Charge relay system" evidence="8">
    <location>
        <position position="595"/>
    </location>
</feature>
<keyword evidence="2 8" id="KW-0645">Protease</keyword>
<accession>W6YPA5</accession>
<dbReference type="PANTHER" id="PTHR14218:SF19">
    <property type="entry name" value="SERINE PROTEASE AORO, PUTATIVE (AFU_ORTHOLOGUE AFUA_6G10250)-RELATED"/>
    <property type="match status" value="1"/>
</dbReference>
<evidence type="ECO:0000313" key="11">
    <source>
        <dbReference type="EMBL" id="EUC37344.1"/>
    </source>
</evidence>
<dbReference type="RefSeq" id="XP_007708389.1">
    <property type="nucleotide sequence ID" value="XM_007710199.1"/>
</dbReference>
<dbReference type="Pfam" id="PF09286">
    <property type="entry name" value="Pro-kuma_activ"/>
    <property type="match status" value="1"/>
</dbReference>
<comment type="cofactor">
    <cofactor evidence="8">
        <name>Ca(2+)</name>
        <dbReference type="ChEBI" id="CHEBI:29108"/>
    </cofactor>
    <text evidence="8">Binds 1 Ca(2+) ion per subunit.</text>
</comment>
<evidence type="ECO:0000313" key="12">
    <source>
        <dbReference type="Proteomes" id="UP000053841"/>
    </source>
</evidence>
<feature type="signal peptide" evidence="9">
    <location>
        <begin position="1"/>
        <end position="25"/>
    </location>
</feature>
<organism evidence="11 12">
    <name type="scientific">Cochliobolus carbonum (strain 26-R-13)</name>
    <name type="common">Maize leaf spot fungus</name>
    <name type="synonym">Bipolaris zeicola</name>
    <dbReference type="NCBI Taxonomy" id="930089"/>
    <lineage>
        <taxon>Eukaryota</taxon>
        <taxon>Fungi</taxon>
        <taxon>Dikarya</taxon>
        <taxon>Ascomycota</taxon>
        <taxon>Pezizomycotina</taxon>
        <taxon>Dothideomycetes</taxon>
        <taxon>Pleosporomycetidae</taxon>
        <taxon>Pleosporales</taxon>
        <taxon>Pleosporineae</taxon>
        <taxon>Pleosporaceae</taxon>
        <taxon>Bipolaris</taxon>
    </lineage>
</organism>
<dbReference type="InterPro" id="IPR050819">
    <property type="entry name" value="Tripeptidyl-peptidase_I"/>
</dbReference>
<dbReference type="GO" id="GO:0046872">
    <property type="term" value="F:metal ion binding"/>
    <property type="evidence" value="ECO:0007669"/>
    <property type="project" value="UniProtKB-UniRule"/>
</dbReference>
<protein>
    <recommendedName>
        <fullName evidence="10">Peptidase S53 domain-containing protein</fullName>
    </recommendedName>
</protein>
<evidence type="ECO:0000256" key="1">
    <source>
        <dbReference type="ARBA" id="ARBA00004239"/>
    </source>
</evidence>
<dbReference type="InterPro" id="IPR036852">
    <property type="entry name" value="Peptidase_S8/S53_dom_sf"/>
</dbReference>
<evidence type="ECO:0000256" key="3">
    <source>
        <dbReference type="ARBA" id="ARBA00022723"/>
    </source>
</evidence>
<dbReference type="InterPro" id="IPR030400">
    <property type="entry name" value="Sedolisin_dom"/>
</dbReference>
<keyword evidence="4 8" id="KW-0378">Hydrolase</keyword>
<dbReference type="CDD" id="cd04056">
    <property type="entry name" value="Peptidases_S53"/>
    <property type="match status" value="1"/>
</dbReference>
<feature type="binding site" evidence="8">
    <location>
        <position position="638"/>
    </location>
    <ligand>
        <name>Ca(2+)</name>
        <dbReference type="ChEBI" id="CHEBI:29108"/>
    </ligand>
</feature>
<evidence type="ECO:0000256" key="4">
    <source>
        <dbReference type="ARBA" id="ARBA00022801"/>
    </source>
</evidence>
<dbReference type="SUPFAM" id="SSF52743">
    <property type="entry name" value="Subtilisin-like"/>
    <property type="match status" value="1"/>
</dbReference>
<dbReference type="AlphaFoldDB" id="W6YPA5"/>
<keyword evidence="9" id="KW-0732">Signal</keyword>
<dbReference type="GeneID" id="19152051"/>
<reference evidence="11 12" key="1">
    <citation type="journal article" date="2013" name="PLoS Genet.">
        <title>Comparative genome structure, secondary metabolite, and effector coding capacity across Cochliobolus pathogens.</title>
        <authorList>
            <person name="Condon B.J."/>
            <person name="Leng Y."/>
            <person name="Wu D."/>
            <person name="Bushley K.E."/>
            <person name="Ohm R.A."/>
            <person name="Otillar R."/>
            <person name="Martin J."/>
            <person name="Schackwitz W."/>
            <person name="Grimwood J."/>
            <person name="MohdZainudin N."/>
            <person name="Xue C."/>
            <person name="Wang R."/>
            <person name="Manning V.A."/>
            <person name="Dhillon B."/>
            <person name="Tu Z.J."/>
            <person name="Steffenson B.J."/>
            <person name="Salamov A."/>
            <person name="Sun H."/>
            <person name="Lowry S."/>
            <person name="LaButti K."/>
            <person name="Han J."/>
            <person name="Copeland A."/>
            <person name="Lindquist E."/>
            <person name="Barry K."/>
            <person name="Schmutz J."/>
            <person name="Baker S.E."/>
            <person name="Ciuffetti L.M."/>
            <person name="Grigoriev I.V."/>
            <person name="Zhong S."/>
            <person name="Turgeon B.G."/>
        </authorList>
    </citation>
    <scope>NUCLEOTIDE SEQUENCE [LARGE SCALE GENOMIC DNA]</scope>
    <source>
        <strain evidence="11 12">26-R-13</strain>
    </source>
</reference>
<dbReference type="GO" id="GO:0004252">
    <property type="term" value="F:serine-type endopeptidase activity"/>
    <property type="evidence" value="ECO:0007669"/>
    <property type="project" value="UniProtKB-UniRule"/>
</dbReference>
<name>W6YPA5_COCC2</name>
<dbReference type="GO" id="GO:0008240">
    <property type="term" value="F:tripeptidyl-peptidase activity"/>
    <property type="evidence" value="ECO:0007669"/>
    <property type="project" value="TreeGrafter"/>
</dbReference>
<dbReference type="PANTHER" id="PTHR14218">
    <property type="entry name" value="PROTEASE S8 TRIPEPTIDYL PEPTIDASE I CLN2"/>
    <property type="match status" value="1"/>
</dbReference>
<gene>
    <name evidence="11" type="ORF">COCCADRAFT_85950</name>
</gene>
<dbReference type="GO" id="GO:0005576">
    <property type="term" value="C:extracellular region"/>
    <property type="evidence" value="ECO:0007669"/>
    <property type="project" value="UniProtKB-SubCell"/>
</dbReference>
<comment type="subcellular location">
    <subcellularLocation>
        <location evidence="1">Secreted</location>
        <location evidence="1">Extracellular space</location>
    </subcellularLocation>
</comment>
<dbReference type="Gene3D" id="3.40.50.200">
    <property type="entry name" value="Peptidase S8/S53 domain"/>
    <property type="match status" value="1"/>
</dbReference>
<feature type="binding site" evidence="8">
    <location>
        <position position="637"/>
    </location>
    <ligand>
        <name>Ca(2+)</name>
        <dbReference type="ChEBI" id="CHEBI:29108"/>
    </ligand>
</feature>
<proteinExistence type="predicted"/>
<feature type="binding site" evidence="8">
    <location>
        <position position="659"/>
    </location>
    <ligand>
        <name>Ca(2+)</name>
        <dbReference type="ChEBI" id="CHEBI:29108"/>
    </ligand>
</feature>
<dbReference type="InterPro" id="IPR015366">
    <property type="entry name" value="S53_propep"/>
</dbReference>
<evidence type="ECO:0000256" key="2">
    <source>
        <dbReference type="ARBA" id="ARBA00022670"/>
    </source>
</evidence>
<evidence type="ECO:0000259" key="10">
    <source>
        <dbReference type="PROSITE" id="PS51695"/>
    </source>
</evidence>
<dbReference type="eggNOG" id="ENOG502QTN1">
    <property type="taxonomic scope" value="Eukaryota"/>
</dbReference>
<dbReference type="CDD" id="cd11377">
    <property type="entry name" value="Pro-peptidase_S53"/>
    <property type="match status" value="1"/>
</dbReference>
<evidence type="ECO:0000256" key="9">
    <source>
        <dbReference type="SAM" id="SignalP"/>
    </source>
</evidence>
<keyword evidence="12" id="KW-1185">Reference proteome</keyword>
<dbReference type="PROSITE" id="PS51695">
    <property type="entry name" value="SEDOLISIN"/>
    <property type="match status" value="1"/>
</dbReference>
<sequence>MASISPNQILWLFVTGLTFSCASLAQRGHVLHEERRTLPSGWHKGDRLETGIIHPVRIALAQNGLEKGEELLMAVSDPDSPRYGQHWTQEEVHSFFSPSDESVTTVQQWLEESLPAADLAHPITQSRNKGCIEFSATIQQLENLLGTEFHNYHHDSGRKVVATEVYYVPASIVEHVDFIWPGILLSHQMEEDAARNTLLQKRGIPAAHPVKQQGAPVPLQLKSNLESSSTVACSNNHTALEPACIRELYGVPQGPALSNPNYTHAIYNSGNEKYKQQDLDVFWSAFAPEVPKGTVPHQTLIDGAADTRTNQTSSGELQIDLALTVPLVAPNTVTIISPDDAVVQGDPTLTGSLNGMLEAFDESYCTYSAYNVTGPQPGVDGQYPNPAPGGYKGERQCGGVKPPDVLVSAWGGTEDTYPISYLRRQCNEFMKLALQGTTVLAATGDRGIAGILPQCWGPNKDRWTVVAPANCPYVTAVGATMLKDGLDIRQPNGENPEQGFHWSGGGVSAIHPRPEWQNDVVSNYLQTASINAPGFTGLAPLVANTTSLPDILPDFGKNGIRSLSGRAVPDISAIGTLSSNFLIDKGLVWQAGGTSVSVQYVGALITRINLERLAVGKPVVGFINPVLYKYADRIVRDITQGESNKNCNATGYPTTVGWDAVTGLGVLNYKEALELWLSI</sequence>
<evidence type="ECO:0000256" key="5">
    <source>
        <dbReference type="ARBA" id="ARBA00022825"/>
    </source>
</evidence>
<dbReference type="SUPFAM" id="SSF54897">
    <property type="entry name" value="Protease propeptides/inhibitors"/>
    <property type="match status" value="1"/>
</dbReference>
<feature type="active site" description="Charge relay system" evidence="8">
    <location>
        <position position="320"/>
    </location>
</feature>
<evidence type="ECO:0000256" key="8">
    <source>
        <dbReference type="PROSITE-ProRule" id="PRU01032"/>
    </source>
</evidence>
<dbReference type="HOGENOM" id="CLU_013783_4_0_1"/>
<dbReference type="Proteomes" id="UP000053841">
    <property type="component" value="Unassembled WGS sequence"/>
</dbReference>
<dbReference type="KEGG" id="bze:COCCADRAFT_85950"/>
<feature type="chain" id="PRO_5004889086" description="Peptidase S53 domain-containing protein" evidence="9">
    <location>
        <begin position="26"/>
        <end position="679"/>
    </location>
</feature>
<feature type="active site" description="Charge relay system" evidence="8">
    <location>
        <position position="316"/>
    </location>
</feature>
<keyword evidence="6 8" id="KW-0106">Calcium</keyword>